<dbReference type="EMBL" id="JADCSA010000011">
    <property type="protein sequence ID" value="MBE7325382.1"/>
    <property type="molecule type" value="Genomic_DNA"/>
</dbReference>
<keyword evidence="4" id="KW-1185">Reference proteome</keyword>
<feature type="transmembrane region" description="Helical" evidence="1">
    <location>
        <begin position="51"/>
        <end position="69"/>
    </location>
</feature>
<protein>
    <submittedName>
        <fullName evidence="3">DUF1648 domain-containing protein</fullName>
    </submittedName>
</protein>
<feature type="transmembrane region" description="Helical" evidence="1">
    <location>
        <begin position="136"/>
        <end position="154"/>
    </location>
</feature>
<gene>
    <name evidence="3" type="ORF">IEQ44_12025</name>
</gene>
<evidence type="ECO:0000259" key="2">
    <source>
        <dbReference type="Pfam" id="PF07853"/>
    </source>
</evidence>
<feature type="domain" description="DUF1648" evidence="2">
    <location>
        <begin position="12"/>
        <end position="51"/>
    </location>
</feature>
<comment type="caution">
    <text evidence="3">The sequence shown here is derived from an EMBL/GenBank/DDBJ whole genome shotgun (WGS) entry which is preliminary data.</text>
</comment>
<keyword evidence="1" id="KW-1133">Transmembrane helix</keyword>
<proteinExistence type="predicted"/>
<name>A0ABR9RW32_9ACTN</name>
<evidence type="ECO:0000313" key="3">
    <source>
        <dbReference type="EMBL" id="MBE7325382.1"/>
    </source>
</evidence>
<evidence type="ECO:0000256" key="1">
    <source>
        <dbReference type="SAM" id="Phobius"/>
    </source>
</evidence>
<dbReference type="Pfam" id="PF07853">
    <property type="entry name" value="DUF1648"/>
    <property type="match status" value="1"/>
</dbReference>
<dbReference type="InterPro" id="IPR012867">
    <property type="entry name" value="DUF1648"/>
</dbReference>
<dbReference type="Proteomes" id="UP000756387">
    <property type="component" value="Unassembled WGS sequence"/>
</dbReference>
<sequence length="168" mass="18884">MSLPARWNLSALLLALGSFALAWFALPDGEIAVHFGVDGQPDEWGTRTELVAVVGGLCLATWLFLAWMSHSADRLHWSMVNIPRKDHWAKPEHEPVARRRLAEDMALVNLWTMGLLVSICPVMVLSARRGELTGPLAWSVWILIGAFCLALVAMMRHRNRFYRDVPEA</sequence>
<organism evidence="3 4">
    <name type="scientific">Nocardioides malaquae</name>
    <dbReference type="NCBI Taxonomy" id="2773426"/>
    <lineage>
        <taxon>Bacteria</taxon>
        <taxon>Bacillati</taxon>
        <taxon>Actinomycetota</taxon>
        <taxon>Actinomycetes</taxon>
        <taxon>Propionibacteriales</taxon>
        <taxon>Nocardioidaceae</taxon>
        <taxon>Nocardioides</taxon>
    </lineage>
</organism>
<accession>A0ABR9RW32</accession>
<dbReference type="RefSeq" id="WP_193638704.1">
    <property type="nucleotide sequence ID" value="NZ_JADCSA010000011.1"/>
</dbReference>
<feature type="transmembrane region" description="Helical" evidence="1">
    <location>
        <begin position="106"/>
        <end position="124"/>
    </location>
</feature>
<evidence type="ECO:0000313" key="4">
    <source>
        <dbReference type="Proteomes" id="UP000756387"/>
    </source>
</evidence>
<reference evidence="3 4" key="1">
    <citation type="submission" date="2020-10" db="EMBL/GenBank/DDBJ databases">
        <title>Nocardioides sp. isolated from sludge.</title>
        <authorList>
            <person name="Zhang X."/>
        </authorList>
    </citation>
    <scope>NUCLEOTIDE SEQUENCE [LARGE SCALE GENOMIC DNA]</scope>
    <source>
        <strain evidence="3 4">Y6</strain>
    </source>
</reference>
<keyword evidence="1" id="KW-0472">Membrane</keyword>
<keyword evidence="1" id="KW-0812">Transmembrane</keyword>